<comment type="function">
    <text evidence="4">Functions as a PqqA binding protein and presents PqqA to PqqE, in the pyrroloquinoline quinone (PQQ) biosynthetic pathway.</text>
</comment>
<dbReference type="EMBL" id="NRRU01000037">
    <property type="protein sequence ID" value="MBK1713380.1"/>
    <property type="molecule type" value="Genomic_DNA"/>
</dbReference>
<protein>
    <recommendedName>
        <fullName evidence="4">PqqA binding protein</fullName>
    </recommendedName>
    <alternativeName>
        <fullName evidence="4">Coenzyme PQQ synthesis protein D</fullName>
    </alternativeName>
    <alternativeName>
        <fullName evidence="4">Pyrroloquinoline quinone biosynthesis protein D</fullName>
    </alternativeName>
</protein>
<comment type="pathway">
    <text evidence="1 4">Cofactor biosynthesis; pyrroloquinoline quinone biosynthesis.</text>
</comment>
<dbReference type="RefSeq" id="WP_200378718.1">
    <property type="nucleotide sequence ID" value="NZ_NRRU01000037.1"/>
</dbReference>
<dbReference type="Gene3D" id="1.10.10.1150">
    <property type="entry name" value="Coenzyme PQQ synthesis protein D (PqqD)"/>
    <property type="match status" value="1"/>
</dbReference>
<evidence type="ECO:0000256" key="2">
    <source>
        <dbReference type="ARBA" id="ARBA00011741"/>
    </source>
</evidence>
<keyword evidence="6" id="KW-1185">Reference proteome</keyword>
<organism evidence="5 6">
    <name type="scientific">Rubrivivax gelatinosus</name>
    <name type="common">Rhodocyclus gelatinosus</name>
    <name type="synonym">Rhodopseudomonas gelatinosa</name>
    <dbReference type="NCBI Taxonomy" id="28068"/>
    <lineage>
        <taxon>Bacteria</taxon>
        <taxon>Pseudomonadati</taxon>
        <taxon>Pseudomonadota</taxon>
        <taxon>Betaproteobacteria</taxon>
        <taxon>Burkholderiales</taxon>
        <taxon>Sphaerotilaceae</taxon>
        <taxon>Rubrivivax</taxon>
    </lineage>
</organism>
<dbReference type="NCBIfam" id="TIGR03859">
    <property type="entry name" value="PQQ_PqqD"/>
    <property type="match status" value="1"/>
</dbReference>
<dbReference type="Proteomes" id="UP001041814">
    <property type="component" value="Unassembled WGS sequence"/>
</dbReference>
<evidence type="ECO:0000313" key="5">
    <source>
        <dbReference type="EMBL" id="MBK1713380.1"/>
    </source>
</evidence>
<dbReference type="InterPro" id="IPR022479">
    <property type="entry name" value="PqqD_bac"/>
</dbReference>
<reference evidence="5" key="2">
    <citation type="journal article" date="2020" name="Microorganisms">
        <title>Osmotic Adaptation and Compatible Solute Biosynthesis of Phototrophic Bacteria as Revealed from Genome Analyses.</title>
        <authorList>
            <person name="Imhoff J.F."/>
            <person name="Rahn T."/>
            <person name="Kunzel S."/>
            <person name="Keller A."/>
            <person name="Neulinger S.C."/>
        </authorList>
    </citation>
    <scope>NUCLEOTIDE SEQUENCE</scope>
    <source>
        <strain evidence="5">IM 151</strain>
    </source>
</reference>
<sequence length="114" mass="12464">MSLQDLSGAHCLQEEPAARPESAAATLETRPRLARGFRFQWEPAQDCHVLLYPEGMVKLNPSAGAILECCDGERRIAEIVAALQARFAAEDIAGDVLAFVAMAGERRWLAWDPA</sequence>
<keyword evidence="3 4" id="KW-0884">PQQ biosynthesis</keyword>
<comment type="subunit">
    <text evidence="2 4">Monomer. Interacts with PqqE.</text>
</comment>
<evidence type="ECO:0000256" key="3">
    <source>
        <dbReference type="ARBA" id="ARBA00022905"/>
    </source>
</evidence>
<evidence type="ECO:0000256" key="4">
    <source>
        <dbReference type="HAMAP-Rule" id="MF_00655"/>
    </source>
</evidence>
<proteinExistence type="inferred from homology"/>
<evidence type="ECO:0000313" key="6">
    <source>
        <dbReference type="Proteomes" id="UP001041814"/>
    </source>
</evidence>
<dbReference type="HAMAP" id="MF_00655">
    <property type="entry name" value="PQQ_syn_PqqD"/>
    <property type="match status" value="1"/>
</dbReference>
<comment type="caution">
    <text evidence="5">The sequence shown here is derived from an EMBL/GenBank/DDBJ whole genome shotgun (WGS) entry which is preliminary data.</text>
</comment>
<dbReference type="Pfam" id="PF05402">
    <property type="entry name" value="PqqD"/>
    <property type="match status" value="1"/>
</dbReference>
<name>A0ABS1DUT2_RUBGE</name>
<accession>A0ABS1DUT2</accession>
<reference evidence="5" key="1">
    <citation type="submission" date="2017-08" db="EMBL/GenBank/DDBJ databases">
        <authorList>
            <person name="Imhoff J.F."/>
            <person name="Rahn T."/>
            <person name="Kuenzel S."/>
            <person name="Neulinger S.C."/>
        </authorList>
    </citation>
    <scope>NUCLEOTIDE SEQUENCE</scope>
    <source>
        <strain evidence="5">IM 151</strain>
    </source>
</reference>
<dbReference type="InterPro" id="IPR041881">
    <property type="entry name" value="PqqD_sf"/>
</dbReference>
<dbReference type="InterPro" id="IPR008792">
    <property type="entry name" value="PQQD"/>
</dbReference>
<gene>
    <name evidence="4 5" type="primary">pqqD</name>
    <name evidence="5" type="ORF">CKO43_11385</name>
</gene>
<evidence type="ECO:0000256" key="1">
    <source>
        <dbReference type="ARBA" id="ARBA00004886"/>
    </source>
</evidence>
<dbReference type="NCBIfam" id="NF002535">
    <property type="entry name" value="PRK02079.1"/>
    <property type="match status" value="1"/>
</dbReference>
<comment type="similarity">
    <text evidence="4">Belongs to the PqqD family.</text>
</comment>